<feature type="domain" description="HTH tetR-type" evidence="5">
    <location>
        <begin position="13"/>
        <end position="73"/>
    </location>
</feature>
<dbReference type="GO" id="GO:0003700">
    <property type="term" value="F:DNA-binding transcription factor activity"/>
    <property type="evidence" value="ECO:0007669"/>
    <property type="project" value="TreeGrafter"/>
</dbReference>
<dbReference type="Gene3D" id="1.10.357.10">
    <property type="entry name" value="Tetracycline Repressor, domain 2"/>
    <property type="match status" value="1"/>
</dbReference>
<keyword evidence="2 4" id="KW-0238">DNA-binding</keyword>
<dbReference type="Gene3D" id="1.10.10.60">
    <property type="entry name" value="Homeodomain-like"/>
    <property type="match status" value="1"/>
</dbReference>
<reference evidence="6" key="1">
    <citation type="journal article" date="2012" name="Angew. Chem. Int. Ed. Engl.">
        <title>Heterologous Expression and Manipulation of Three Tetracycline Biosynthetic Pathways.</title>
        <authorList>
            <person name="Wang P."/>
            <person name="Kim W."/>
            <person name="Pickens L.B."/>
            <person name="Gao X."/>
            <person name="Tang Y."/>
        </authorList>
    </citation>
    <scope>NUCLEOTIDE SEQUENCE</scope>
    <source>
        <strain evidence="6">SC14051</strain>
    </source>
</reference>
<gene>
    <name evidence="6" type="primary">dacT2</name>
</gene>
<organism evidence="6">
    <name type="scientific">Dactylosporangium sp. SC14051</name>
    <dbReference type="NCBI Taxonomy" id="1239282"/>
    <lineage>
        <taxon>Bacteria</taxon>
        <taxon>Bacillati</taxon>
        <taxon>Actinomycetota</taxon>
        <taxon>Actinomycetes</taxon>
        <taxon>Micromonosporales</taxon>
        <taxon>Micromonosporaceae</taxon>
        <taxon>Dactylosporangium</taxon>
    </lineage>
</organism>
<evidence type="ECO:0000256" key="3">
    <source>
        <dbReference type="ARBA" id="ARBA00023163"/>
    </source>
</evidence>
<dbReference type="InterPro" id="IPR023772">
    <property type="entry name" value="DNA-bd_HTH_TetR-type_CS"/>
</dbReference>
<evidence type="ECO:0000256" key="4">
    <source>
        <dbReference type="PROSITE-ProRule" id="PRU00335"/>
    </source>
</evidence>
<dbReference type="SUPFAM" id="SSF46689">
    <property type="entry name" value="Homeodomain-like"/>
    <property type="match status" value="1"/>
</dbReference>
<dbReference type="AlphaFoldDB" id="K4I6P3"/>
<dbReference type="PROSITE" id="PS50977">
    <property type="entry name" value="HTH_TETR_2"/>
    <property type="match status" value="1"/>
</dbReference>
<dbReference type="InterPro" id="IPR041347">
    <property type="entry name" value="MftR_C"/>
</dbReference>
<evidence type="ECO:0000256" key="1">
    <source>
        <dbReference type="ARBA" id="ARBA00023015"/>
    </source>
</evidence>
<accession>K4I6P3</accession>
<evidence type="ECO:0000259" key="5">
    <source>
        <dbReference type="PROSITE" id="PS50977"/>
    </source>
</evidence>
<dbReference type="PANTHER" id="PTHR30055:SF238">
    <property type="entry name" value="MYCOFACTOCIN BIOSYNTHESIS TRANSCRIPTIONAL REGULATOR MFTR-RELATED"/>
    <property type="match status" value="1"/>
</dbReference>
<dbReference type="Pfam" id="PF17754">
    <property type="entry name" value="TetR_C_14"/>
    <property type="match status" value="1"/>
</dbReference>
<protein>
    <submittedName>
        <fullName evidence="6">DacT2</fullName>
    </submittedName>
</protein>
<name>K4I6P3_9ACTN</name>
<sequence>MTAGQERRARRRAQKRREIKLAAVRLALERGPDALTVEAISAAADISVRSFFNYFSAKEETLAMDSSWTADELVALLAARPADEPPVRSMRAIAKEIAESFAPAREELELWQRHPDLLAIGQPEAEEDIFPALIAAVAERTGADPVRAVYPGLLVTTSFGVVHTAVRASWVEGAAPVEALIDEMFDLLERGL</sequence>
<dbReference type="InterPro" id="IPR009057">
    <property type="entry name" value="Homeodomain-like_sf"/>
</dbReference>
<dbReference type="PROSITE" id="PS01081">
    <property type="entry name" value="HTH_TETR_1"/>
    <property type="match status" value="1"/>
</dbReference>
<dbReference type="GO" id="GO:0000976">
    <property type="term" value="F:transcription cis-regulatory region binding"/>
    <property type="evidence" value="ECO:0007669"/>
    <property type="project" value="TreeGrafter"/>
</dbReference>
<keyword evidence="3" id="KW-0804">Transcription</keyword>
<dbReference type="InterPro" id="IPR001647">
    <property type="entry name" value="HTH_TetR"/>
</dbReference>
<proteinExistence type="predicted"/>
<dbReference type="Pfam" id="PF00440">
    <property type="entry name" value="TetR_N"/>
    <property type="match status" value="1"/>
</dbReference>
<evidence type="ECO:0000256" key="2">
    <source>
        <dbReference type="ARBA" id="ARBA00023125"/>
    </source>
</evidence>
<evidence type="ECO:0000313" key="6">
    <source>
        <dbReference type="EMBL" id="AFU65889.1"/>
    </source>
</evidence>
<feature type="DNA-binding region" description="H-T-H motif" evidence="4">
    <location>
        <begin position="36"/>
        <end position="55"/>
    </location>
</feature>
<keyword evidence="1" id="KW-0805">Transcription regulation</keyword>
<dbReference type="InterPro" id="IPR050109">
    <property type="entry name" value="HTH-type_TetR-like_transc_reg"/>
</dbReference>
<dbReference type="EMBL" id="JX262387">
    <property type="protein sequence ID" value="AFU65889.1"/>
    <property type="molecule type" value="Genomic_DNA"/>
</dbReference>
<dbReference type="PANTHER" id="PTHR30055">
    <property type="entry name" value="HTH-TYPE TRANSCRIPTIONAL REGULATOR RUTR"/>
    <property type="match status" value="1"/>
</dbReference>